<dbReference type="InterPro" id="IPR006683">
    <property type="entry name" value="Thioestr_dom"/>
</dbReference>
<accession>A0ABV8V1Q1</accession>
<dbReference type="Pfam" id="PF03061">
    <property type="entry name" value="4HBT"/>
    <property type="match status" value="1"/>
</dbReference>
<evidence type="ECO:0000313" key="2">
    <source>
        <dbReference type="EMBL" id="MFC4361820.1"/>
    </source>
</evidence>
<dbReference type="Proteomes" id="UP001595840">
    <property type="component" value="Unassembled WGS sequence"/>
</dbReference>
<keyword evidence="3" id="KW-1185">Reference proteome</keyword>
<evidence type="ECO:0000313" key="3">
    <source>
        <dbReference type="Proteomes" id="UP001595840"/>
    </source>
</evidence>
<feature type="domain" description="Thioesterase" evidence="1">
    <location>
        <begin position="63"/>
        <end position="136"/>
    </location>
</feature>
<dbReference type="EMBL" id="JBHSCX010000004">
    <property type="protein sequence ID" value="MFC4361820.1"/>
    <property type="molecule type" value="Genomic_DNA"/>
</dbReference>
<gene>
    <name evidence="2" type="ORF">ACFOX3_05870</name>
</gene>
<dbReference type="GO" id="GO:0016787">
    <property type="term" value="F:hydrolase activity"/>
    <property type="evidence" value="ECO:0007669"/>
    <property type="project" value="UniProtKB-KW"/>
</dbReference>
<protein>
    <submittedName>
        <fullName evidence="2">PaaI family thioesterase</fullName>
        <ecNumber evidence="2">3.1.2.-</ecNumber>
    </submittedName>
</protein>
<dbReference type="SUPFAM" id="SSF54637">
    <property type="entry name" value="Thioesterase/thiol ester dehydrase-isomerase"/>
    <property type="match status" value="1"/>
</dbReference>
<dbReference type="Gene3D" id="3.10.129.10">
    <property type="entry name" value="Hotdog Thioesterase"/>
    <property type="match status" value="1"/>
</dbReference>
<organism evidence="2 3">
    <name type="scientific">Simiduia curdlanivorans</name>
    <dbReference type="NCBI Taxonomy" id="1492769"/>
    <lineage>
        <taxon>Bacteria</taxon>
        <taxon>Pseudomonadati</taxon>
        <taxon>Pseudomonadota</taxon>
        <taxon>Gammaproteobacteria</taxon>
        <taxon>Cellvibrionales</taxon>
        <taxon>Cellvibrionaceae</taxon>
        <taxon>Simiduia</taxon>
    </lineage>
</organism>
<dbReference type="CDD" id="cd03443">
    <property type="entry name" value="PaaI_thioesterase"/>
    <property type="match status" value="1"/>
</dbReference>
<name>A0ABV8V1Q1_9GAMM</name>
<comment type="caution">
    <text evidence="2">The sequence shown here is derived from an EMBL/GenBank/DDBJ whole genome shotgun (WGS) entry which is preliminary data.</text>
</comment>
<sequence length="148" mass="15979">MSQQGTFADLVREARASGQVNLITDAIPYAKLLGMTVDQSAKTLCFLLPASPGNVGNPTLPALHGGAIGGFMEMSAALHLLMAMDTLKLPKIVDFSIDYIRAGKLRDTRVSCEIVRQGRKLVNMGVAAWQESPEEPIARARAHFLLTD</sequence>
<keyword evidence="2" id="KW-0378">Hydrolase</keyword>
<dbReference type="RefSeq" id="WP_290263840.1">
    <property type="nucleotide sequence ID" value="NZ_JAUFQG010000006.1"/>
</dbReference>
<evidence type="ECO:0000259" key="1">
    <source>
        <dbReference type="Pfam" id="PF03061"/>
    </source>
</evidence>
<dbReference type="InterPro" id="IPR029069">
    <property type="entry name" value="HotDog_dom_sf"/>
</dbReference>
<proteinExistence type="predicted"/>
<reference evidence="3" key="1">
    <citation type="journal article" date="2019" name="Int. J. Syst. Evol. Microbiol.">
        <title>The Global Catalogue of Microorganisms (GCM) 10K type strain sequencing project: providing services to taxonomists for standard genome sequencing and annotation.</title>
        <authorList>
            <consortium name="The Broad Institute Genomics Platform"/>
            <consortium name="The Broad Institute Genome Sequencing Center for Infectious Disease"/>
            <person name="Wu L."/>
            <person name="Ma J."/>
        </authorList>
    </citation>
    <scope>NUCLEOTIDE SEQUENCE [LARGE SCALE GENOMIC DNA]</scope>
    <source>
        <strain evidence="3">CECT 8570</strain>
    </source>
</reference>
<dbReference type="EC" id="3.1.2.-" evidence="2"/>